<dbReference type="InterPro" id="IPR013860">
    <property type="entry name" value="AreA_GATA"/>
</dbReference>
<sequence length="483" mass="54119">MTEALPHGIVFNTHSIRSELNHDSHVEVEDVARLWRVYTTNKTTLEKDAGRRLENLFWRIWSNGRISCTIRGYTLAFLFIQISEGEYTTEEWLRKERELAGLKPRAIPHGFYVDNSLPKSPSFQGPSRSNSSRLTPSGSSIKTTLPPSILKKPRPPSDEQLPDSPSRKDVTASYSGDSLYQQSDRSRSGSIRRKKTTFASNLTCSQEMEPGSLPRRINRPFPTRTLDSPAELRPQSPPSKFRGPFDDSPAQSPTSRPNNPAPSSLSRKPQFRSPFTTQSSQPQQKGSYTAQEGNLTANIRMSSTITAGDKMMLEEYLANSPVVIEDKPSSEQPSTASLVEKGFRSRFVKEQVKVKEQCHRVSSLTNLIDSVQPGPAPVPNTSSASSSFTSSKKSKPKSKHSPTPSTSSTHSTTALLFQIPPSSNPPQHYSTSPLFLIRVYLYECLVTIFWLRWQRDMKYIITGIWIDRSAFLSGNRGNRDSMM</sequence>
<feature type="compositionally biased region" description="Polar residues" evidence="1">
    <location>
        <begin position="117"/>
        <end position="146"/>
    </location>
</feature>
<evidence type="ECO:0000259" key="2">
    <source>
        <dbReference type="Pfam" id="PF08550"/>
    </source>
</evidence>
<dbReference type="GeneID" id="9579844"/>
<comment type="caution">
    <text evidence="3">The sequence shown here is derived from an EMBL/GenBank/DDBJ whole genome shotgun (WGS) entry which is preliminary data.</text>
</comment>
<evidence type="ECO:0000313" key="4">
    <source>
        <dbReference type="Proteomes" id="UP000008383"/>
    </source>
</evidence>
<feature type="compositionally biased region" description="Polar residues" evidence="1">
    <location>
        <begin position="172"/>
        <end position="183"/>
    </location>
</feature>
<dbReference type="Pfam" id="PF08550">
    <property type="entry name" value="GATA_AreA"/>
    <property type="match status" value="1"/>
</dbReference>
<protein>
    <recommendedName>
        <fullName evidence="2">Nitrogen regulatory protein areA GATA-like domain-containing protein</fullName>
    </recommendedName>
</protein>
<organism evidence="3 4">
    <name type="scientific">Trichophyton verrucosum (strain HKI 0517)</name>
    <dbReference type="NCBI Taxonomy" id="663202"/>
    <lineage>
        <taxon>Eukaryota</taxon>
        <taxon>Fungi</taxon>
        <taxon>Dikarya</taxon>
        <taxon>Ascomycota</taxon>
        <taxon>Pezizomycotina</taxon>
        <taxon>Eurotiomycetes</taxon>
        <taxon>Eurotiomycetidae</taxon>
        <taxon>Onygenales</taxon>
        <taxon>Arthrodermataceae</taxon>
        <taxon>Trichophyton</taxon>
    </lineage>
</organism>
<feature type="compositionally biased region" description="Polar residues" evidence="1">
    <location>
        <begin position="249"/>
        <end position="267"/>
    </location>
</feature>
<dbReference type="OrthoDB" id="5424234at2759"/>
<feature type="compositionally biased region" description="Polar residues" evidence="1">
    <location>
        <begin position="285"/>
        <end position="295"/>
    </location>
</feature>
<feature type="region of interest" description="Disordered" evidence="1">
    <location>
        <begin position="117"/>
        <end position="295"/>
    </location>
</feature>
<dbReference type="AlphaFoldDB" id="D4DLE3"/>
<feature type="compositionally biased region" description="Low complexity" evidence="1">
    <location>
        <begin position="401"/>
        <end position="412"/>
    </location>
</feature>
<dbReference type="EMBL" id="ACYE01000503">
    <property type="protein sequence ID" value="EFE37321.1"/>
    <property type="molecule type" value="Genomic_DNA"/>
</dbReference>
<evidence type="ECO:0000256" key="1">
    <source>
        <dbReference type="SAM" id="MobiDB-lite"/>
    </source>
</evidence>
<evidence type="ECO:0000313" key="3">
    <source>
        <dbReference type="EMBL" id="EFE37321.1"/>
    </source>
</evidence>
<accession>D4DLE3</accession>
<keyword evidence="4" id="KW-1185">Reference proteome</keyword>
<feature type="compositionally biased region" description="Polar residues" evidence="1">
    <location>
        <begin position="197"/>
        <end position="206"/>
    </location>
</feature>
<dbReference type="RefSeq" id="XP_003017966.1">
    <property type="nucleotide sequence ID" value="XM_003017920.1"/>
</dbReference>
<dbReference type="Proteomes" id="UP000008383">
    <property type="component" value="Unassembled WGS sequence"/>
</dbReference>
<feature type="region of interest" description="Disordered" evidence="1">
    <location>
        <begin position="369"/>
        <end position="412"/>
    </location>
</feature>
<feature type="domain" description="Nitrogen regulatory protein areA GATA-like" evidence="2">
    <location>
        <begin position="34"/>
        <end position="62"/>
    </location>
</feature>
<name>D4DLE3_TRIVH</name>
<dbReference type="HOGENOM" id="CLU_565234_0_0_1"/>
<dbReference type="KEGG" id="tve:TRV_08017"/>
<proteinExistence type="predicted"/>
<feature type="compositionally biased region" description="Low complexity" evidence="1">
    <location>
        <begin position="381"/>
        <end position="391"/>
    </location>
</feature>
<reference evidence="4" key="1">
    <citation type="journal article" date="2011" name="Genome Biol.">
        <title>Comparative and functional genomics provide insights into the pathogenicity of dermatophytic fungi.</title>
        <authorList>
            <person name="Burmester A."/>
            <person name="Shelest E."/>
            <person name="Gloeckner G."/>
            <person name="Heddergott C."/>
            <person name="Schindler S."/>
            <person name="Staib P."/>
            <person name="Heidel A."/>
            <person name="Felder M."/>
            <person name="Petzold A."/>
            <person name="Szafranski K."/>
            <person name="Feuermann M."/>
            <person name="Pedruzzi I."/>
            <person name="Priebe S."/>
            <person name="Groth M."/>
            <person name="Winkler R."/>
            <person name="Li W."/>
            <person name="Kniemeyer O."/>
            <person name="Schroeckh V."/>
            <person name="Hertweck C."/>
            <person name="Hube B."/>
            <person name="White T.C."/>
            <person name="Platzer M."/>
            <person name="Guthke R."/>
            <person name="Heitman J."/>
            <person name="Woestemeyer J."/>
            <person name="Zipfel P.F."/>
            <person name="Monod M."/>
            <person name="Brakhage A.A."/>
        </authorList>
    </citation>
    <scope>NUCLEOTIDE SEQUENCE [LARGE SCALE GENOMIC DNA]</scope>
    <source>
        <strain evidence="4">HKI 0517</strain>
    </source>
</reference>
<feature type="compositionally biased region" description="Low complexity" evidence="1">
    <location>
        <begin position="273"/>
        <end position="284"/>
    </location>
</feature>
<gene>
    <name evidence="3" type="ORF">TRV_08017</name>
</gene>